<evidence type="ECO:0000313" key="3">
    <source>
        <dbReference type="EMBL" id="EMA54665.1"/>
    </source>
</evidence>
<dbReference type="Gene3D" id="1.10.10.10">
    <property type="entry name" value="Winged helix-like DNA-binding domain superfamily/Winged helix DNA-binding domain"/>
    <property type="match status" value="1"/>
</dbReference>
<evidence type="ECO:0000256" key="1">
    <source>
        <dbReference type="SAM" id="MobiDB-lite"/>
    </source>
</evidence>
<evidence type="ECO:0000259" key="2">
    <source>
        <dbReference type="PROSITE" id="PS50943"/>
    </source>
</evidence>
<dbReference type="CDD" id="cd00090">
    <property type="entry name" value="HTH_ARSR"/>
    <property type="match status" value="1"/>
</dbReference>
<dbReference type="InterPro" id="IPR036388">
    <property type="entry name" value="WH-like_DNA-bd_sf"/>
</dbReference>
<keyword evidence="4" id="KW-1185">Reference proteome</keyword>
<dbReference type="PROSITE" id="PS50943">
    <property type="entry name" value="HTH_CROC1"/>
    <property type="match status" value="1"/>
</dbReference>
<feature type="domain" description="HTH cro/C1-type" evidence="2">
    <location>
        <begin position="50"/>
        <end position="67"/>
    </location>
</feature>
<dbReference type="InterPro" id="IPR036390">
    <property type="entry name" value="WH_DNA-bd_sf"/>
</dbReference>
<sequence length="118" mass="13145">MSEELQNPDRDKKTRRTEHPSGWLVLTKNESVPYIVDALLDAPPHREFNQTELAELAGVSRQSVSRYLDLLVDVGIVEALDGTSPQRYRFNPESHVSEALIRLDGAMNDAGVEPEASS</sequence>
<dbReference type="RefSeq" id="WP_005040899.1">
    <property type="nucleotide sequence ID" value="NZ_AOME01000026.1"/>
</dbReference>
<evidence type="ECO:0000313" key="4">
    <source>
        <dbReference type="Proteomes" id="UP000011625"/>
    </source>
</evidence>
<dbReference type="EMBL" id="AOME01000026">
    <property type="protein sequence ID" value="EMA54665.1"/>
    <property type="molecule type" value="Genomic_DNA"/>
</dbReference>
<gene>
    <name evidence="3" type="ORF">C450_05205</name>
</gene>
<comment type="caution">
    <text evidence="3">The sequence shown here is derived from an EMBL/GenBank/DDBJ whole genome shotgun (WGS) entry which is preliminary data.</text>
</comment>
<dbReference type="InterPro" id="IPR001387">
    <property type="entry name" value="Cro/C1-type_HTH"/>
</dbReference>
<dbReference type="AlphaFoldDB" id="M0ND99"/>
<accession>M0ND99</accession>
<dbReference type="Pfam" id="PF12802">
    <property type="entry name" value="MarR_2"/>
    <property type="match status" value="1"/>
</dbReference>
<organism evidence="3 4">
    <name type="scientific">Halococcus salifodinae DSM 8989</name>
    <dbReference type="NCBI Taxonomy" id="1227456"/>
    <lineage>
        <taxon>Archaea</taxon>
        <taxon>Methanobacteriati</taxon>
        <taxon>Methanobacteriota</taxon>
        <taxon>Stenosarchaea group</taxon>
        <taxon>Halobacteria</taxon>
        <taxon>Halobacteriales</taxon>
        <taxon>Halococcaceae</taxon>
        <taxon>Halococcus</taxon>
    </lineage>
</organism>
<feature type="region of interest" description="Disordered" evidence="1">
    <location>
        <begin position="1"/>
        <end position="20"/>
    </location>
</feature>
<dbReference type="InterPro" id="IPR011991">
    <property type="entry name" value="ArsR-like_HTH"/>
</dbReference>
<dbReference type="SUPFAM" id="SSF46785">
    <property type="entry name" value="Winged helix' DNA-binding domain"/>
    <property type="match status" value="1"/>
</dbReference>
<reference evidence="3 4" key="1">
    <citation type="journal article" date="2014" name="PLoS Genet.">
        <title>Phylogenetically driven sequencing of extremely halophilic archaea reveals strategies for static and dynamic osmo-response.</title>
        <authorList>
            <person name="Becker E.A."/>
            <person name="Seitzer P.M."/>
            <person name="Tritt A."/>
            <person name="Larsen D."/>
            <person name="Krusor M."/>
            <person name="Yao A.I."/>
            <person name="Wu D."/>
            <person name="Madern D."/>
            <person name="Eisen J.A."/>
            <person name="Darling A.E."/>
            <person name="Facciotti M.T."/>
        </authorList>
    </citation>
    <scope>NUCLEOTIDE SEQUENCE [LARGE SCALE GENOMIC DNA]</scope>
    <source>
        <strain evidence="3 4">DSM 8989</strain>
    </source>
</reference>
<dbReference type="Proteomes" id="UP000011625">
    <property type="component" value="Unassembled WGS sequence"/>
</dbReference>
<dbReference type="InterPro" id="IPR000835">
    <property type="entry name" value="HTH_MarR-typ"/>
</dbReference>
<proteinExistence type="predicted"/>
<dbReference type="PATRIC" id="fig|1227456.3.peg.1058"/>
<dbReference type="GO" id="GO:0003700">
    <property type="term" value="F:DNA-binding transcription factor activity"/>
    <property type="evidence" value="ECO:0007669"/>
    <property type="project" value="InterPro"/>
</dbReference>
<dbReference type="OrthoDB" id="196624at2157"/>
<name>M0ND99_9EURY</name>
<protein>
    <recommendedName>
        <fullName evidence="2">HTH cro/C1-type domain-containing protein</fullName>
    </recommendedName>
</protein>